<evidence type="ECO:0000256" key="3">
    <source>
        <dbReference type="ARBA" id="ARBA00023004"/>
    </source>
</evidence>
<organism evidence="6">
    <name type="scientific">marine sediment metagenome</name>
    <dbReference type="NCBI Taxonomy" id="412755"/>
    <lineage>
        <taxon>unclassified sequences</taxon>
        <taxon>metagenomes</taxon>
        <taxon>ecological metagenomes</taxon>
    </lineage>
</organism>
<proteinExistence type="predicted"/>
<dbReference type="SFLD" id="SFLDS00029">
    <property type="entry name" value="Radical_SAM"/>
    <property type="match status" value="1"/>
</dbReference>
<evidence type="ECO:0000259" key="5">
    <source>
        <dbReference type="PROSITE" id="PS51918"/>
    </source>
</evidence>
<dbReference type="SUPFAM" id="SSF102114">
    <property type="entry name" value="Radical SAM enzymes"/>
    <property type="match status" value="1"/>
</dbReference>
<dbReference type="GO" id="GO:0046872">
    <property type="term" value="F:metal ion binding"/>
    <property type="evidence" value="ECO:0007669"/>
    <property type="project" value="UniProtKB-KW"/>
</dbReference>
<dbReference type="InterPro" id="IPR007197">
    <property type="entry name" value="rSAM"/>
</dbReference>
<dbReference type="GO" id="GO:0051536">
    <property type="term" value="F:iron-sulfur cluster binding"/>
    <property type="evidence" value="ECO:0007669"/>
    <property type="project" value="UniProtKB-KW"/>
</dbReference>
<dbReference type="EMBL" id="BARS01042931">
    <property type="protein sequence ID" value="GAG34164.1"/>
    <property type="molecule type" value="Genomic_DNA"/>
</dbReference>
<keyword evidence="2" id="KW-0479">Metal-binding</keyword>
<feature type="non-terminal residue" evidence="6">
    <location>
        <position position="212"/>
    </location>
</feature>
<dbReference type="Gene3D" id="3.20.20.70">
    <property type="entry name" value="Aldolase class I"/>
    <property type="match status" value="1"/>
</dbReference>
<dbReference type="PROSITE" id="PS51918">
    <property type="entry name" value="RADICAL_SAM"/>
    <property type="match status" value="1"/>
</dbReference>
<evidence type="ECO:0000313" key="6">
    <source>
        <dbReference type="EMBL" id="GAG34164.1"/>
    </source>
</evidence>
<name>X0WT72_9ZZZZ</name>
<dbReference type="GO" id="GO:0003824">
    <property type="term" value="F:catalytic activity"/>
    <property type="evidence" value="ECO:0007669"/>
    <property type="project" value="InterPro"/>
</dbReference>
<dbReference type="AlphaFoldDB" id="X0WT72"/>
<feature type="domain" description="Radical SAM core" evidence="5">
    <location>
        <begin position="69"/>
        <end position="212"/>
    </location>
</feature>
<comment type="caution">
    <text evidence="6">The sequence shown here is derived from an EMBL/GenBank/DDBJ whole genome shotgun (WGS) entry which is preliminary data.</text>
</comment>
<evidence type="ECO:0000256" key="4">
    <source>
        <dbReference type="ARBA" id="ARBA00023014"/>
    </source>
</evidence>
<reference evidence="6" key="1">
    <citation type="journal article" date="2014" name="Front. Microbiol.">
        <title>High frequency of phylogenetically diverse reductive dehalogenase-homologous genes in deep subseafloor sedimentary metagenomes.</title>
        <authorList>
            <person name="Kawai M."/>
            <person name="Futagami T."/>
            <person name="Toyoda A."/>
            <person name="Takaki Y."/>
            <person name="Nishi S."/>
            <person name="Hori S."/>
            <person name="Arai W."/>
            <person name="Tsubouchi T."/>
            <person name="Morono Y."/>
            <person name="Uchiyama I."/>
            <person name="Ito T."/>
            <person name="Fujiyama A."/>
            <person name="Inagaki F."/>
            <person name="Takami H."/>
        </authorList>
    </citation>
    <scope>NUCLEOTIDE SEQUENCE</scope>
    <source>
        <strain evidence="6">Expedition CK06-06</strain>
    </source>
</reference>
<gene>
    <name evidence="6" type="ORF">S01H1_65065</name>
</gene>
<keyword evidence="1" id="KW-0949">S-adenosyl-L-methionine</keyword>
<sequence length="212" mass="23745">MSFDIPAWLDSASLLDVVNGADLSAVTHAISCSSPTSREFASMLSAVSPQIVELMAQRARTLTRRHFGRTISLYVPLYVSNYCPGGCAYCGFASDREQPRARLEKQDLLAELKALKEKGFEEVLLLTGERTPEADFDYLLECVSIAAESFHNVTVESFAMTTDEYGKLAEAGCTGITLYQETYDPVIYDKLHRWGPKRDYMFRLEAKGEFRP</sequence>
<protein>
    <recommendedName>
        <fullName evidence="5">Radical SAM core domain-containing protein</fullName>
    </recommendedName>
</protein>
<evidence type="ECO:0000256" key="2">
    <source>
        <dbReference type="ARBA" id="ARBA00022723"/>
    </source>
</evidence>
<dbReference type="Pfam" id="PF04055">
    <property type="entry name" value="Radical_SAM"/>
    <property type="match status" value="1"/>
</dbReference>
<dbReference type="PANTHER" id="PTHR43583">
    <property type="entry name" value="2-IMINOACETATE SYNTHASE"/>
    <property type="match status" value="1"/>
</dbReference>
<dbReference type="CDD" id="cd01335">
    <property type="entry name" value="Radical_SAM"/>
    <property type="match status" value="1"/>
</dbReference>
<dbReference type="InterPro" id="IPR013785">
    <property type="entry name" value="Aldolase_TIM"/>
</dbReference>
<keyword evidence="4" id="KW-0411">Iron-sulfur</keyword>
<dbReference type="SFLD" id="SFLDG01060">
    <property type="entry name" value="BATS_domain_containing"/>
    <property type="match status" value="1"/>
</dbReference>
<dbReference type="PANTHER" id="PTHR43583:SF1">
    <property type="entry name" value="2-IMINOACETATE SYNTHASE"/>
    <property type="match status" value="1"/>
</dbReference>
<dbReference type="InterPro" id="IPR058240">
    <property type="entry name" value="rSAM_sf"/>
</dbReference>
<dbReference type="InterPro" id="IPR034428">
    <property type="entry name" value="ThiH/NoCL/HydG-like"/>
</dbReference>
<accession>X0WT72</accession>
<evidence type="ECO:0000256" key="1">
    <source>
        <dbReference type="ARBA" id="ARBA00022691"/>
    </source>
</evidence>
<keyword evidence="3" id="KW-0408">Iron</keyword>